<keyword evidence="7" id="KW-1133">Transmembrane helix</keyword>
<evidence type="ECO:0000256" key="3">
    <source>
        <dbReference type="ARBA" id="ARBA00022723"/>
    </source>
</evidence>
<dbReference type="PROSITE" id="PS51885">
    <property type="entry name" value="NEPRILYSIN"/>
    <property type="match status" value="1"/>
</dbReference>
<keyword evidence="5" id="KW-0862">Zinc</keyword>
<dbReference type="Proteomes" id="UP000095280">
    <property type="component" value="Unplaced"/>
</dbReference>
<evidence type="ECO:0000256" key="1">
    <source>
        <dbReference type="ARBA" id="ARBA00001947"/>
    </source>
</evidence>
<keyword evidence="4" id="KW-0378">Hydrolase</keyword>
<evidence type="ECO:0000256" key="2">
    <source>
        <dbReference type="ARBA" id="ARBA00022670"/>
    </source>
</evidence>
<dbReference type="Gene3D" id="3.40.390.10">
    <property type="entry name" value="Collagenase (Catalytic Domain)"/>
    <property type="match status" value="1"/>
</dbReference>
<dbReference type="InterPro" id="IPR018497">
    <property type="entry name" value="Peptidase_M13_C"/>
</dbReference>
<dbReference type="InterPro" id="IPR024079">
    <property type="entry name" value="MetalloPept_cat_dom_sf"/>
</dbReference>
<organism evidence="10 11">
    <name type="scientific">Macrostomum lignano</name>
    <dbReference type="NCBI Taxonomy" id="282301"/>
    <lineage>
        <taxon>Eukaryota</taxon>
        <taxon>Metazoa</taxon>
        <taxon>Spiralia</taxon>
        <taxon>Lophotrochozoa</taxon>
        <taxon>Platyhelminthes</taxon>
        <taxon>Rhabditophora</taxon>
        <taxon>Macrostomorpha</taxon>
        <taxon>Macrostomida</taxon>
        <taxon>Macrostomidae</taxon>
        <taxon>Macrostomum</taxon>
    </lineage>
</organism>
<dbReference type="SUPFAM" id="SSF55486">
    <property type="entry name" value="Metalloproteases ('zincins'), catalytic domain"/>
    <property type="match status" value="1"/>
</dbReference>
<dbReference type="InterPro" id="IPR008753">
    <property type="entry name" value="Peptidase_M13_N"/>
</dbReference>
<reference evidence="11" key="1">
    <citation type="submission" date="2016-11" db="UniProtKB">
        <authorList>
            <consortium name="WormBaseParasite"/>
        </authorList>
    </citation>
    <scope>IDENTIFICATION</scope>
</reference>
<protein>
    <submittedName>
        <fullName evidence="11">Neprilysin-1</fullName>
    </submittedName>
</protein>
<evidence type="ECO:0000256" key="7">
    <source>
        <dbReference type="SAM" id="Phobius"/>
    </source>
</evidence>
<evidence type="ECO:0000259" key="8">
    <source>
        <dbReference type="Pfam" id="PF01431"/>
    </source>
</evidence>
<dbReference type="PANTHER" id="PTHR11733">
    <property type="entry name" value="ZINC METALLOPROTEASE FAMILY M13 NEPRILYSIN-RELATED"/>
    <property type="match status" value="1"/>
</dbReference>
<dbReference type="GO" id="GO:0005886">
    <property type="term" value="C:plasma membrane"/>
    <property type="evidence" value="ECO:0007669"/>
    <property type="project" value="TreeGrafter"/>
</dbReference>
<sequence>PPYLRPGRSQQAGSCSIFIRAKDKQKRTLLLKIEKANEFILGSTMASAESINVEFDTSRNSGGSGGGGSGSGNSGDLWQRVKYQLDPNNHTLLENVLVGVTFVMFILIITLAATHGGGGGGAGGGMELGNTCQSQPCLLRAASSVALANVTASPCEDFYSYACGLAPYIMRLNPGVQERTIPGELSRENEDRLEEILRSPVRRNTTDSYERKVKKLFEICTNDLITERFRGGILAQFLSSNLYLLNASSVDQFDLNSMISQAYLEYGADVFFEYLLTENFLDNDKYTISINRGGIEMRTSSYLSSDETSAKHRQAYSTYIRTVAAFLQADTEPGKLDQSGALSRVDTFVVDVMEVETELARIAQDAASPEKPPLDPSNLVALRSMDFTYQPIQWSDFFRTAFGSNAPSSVAVQDPDYLVKMVQYIRQLMADPTQSKRKLSNYINWRIISRHVGDLSSGYVHAKREFQLVIATQAYAFENRFDYCYRKTRHWMRHAVSALFVADHLSSSVKGEVDSMYKALQDELTSSIDRLTWLSNEEKSKAKEKVGGIRDFIGYSETEVSDSYLDAFYKTLSIGDNDYLLQLAINRQAFHLQYQSSRIGKQPDRSEWDGSTYDTNLHLNNQLVRLTIPAGSLQWPYYGRGLPDYVNFATLGEKIGAELVKSIDATGQLFDKTGAMNPMWSRQETYLGYVEKASCLNRTFSAMRAGPYPTQSGPGPIRHRVSIENLLVRHLRNIIAAADGLRLSIRTYLRLRSDTELPLPLASWNQQQTFFLAWAQNQCYSRNPDYSVTKAETLRALPEETLVNGILSTMPEFAQTFGCPAGSNMARPTSCEGIFYV</sequence>
<dbReference type="Gene3D" id="1.10.1380.10">
    <property type="entry name" value="Neutral endopeptidase , domain2"/>
    <property type="match status" value="1"/>
</dbReference>
<keyword evidence="6" id="KW-0482">Metalloprotease</keyword>
<dbReference type="CDD" id="cd08662">
    <property type="entry name" value="M13"/>
    <property type="match status" value="1"/>
</dbReference>
<comment type="cofactor">
    <cofactor evidence="1">
        <name>Zn(2+)</name>
        <dbReference type="ChEBI" id="CHEBI:29105"/>
    </cofactor>
</comment>
<proteinExistence type="predicted"/>
<evidence type="ECO:0000256" key="5">
    <source>
        <dbReference type="ARBA" id="ARBA00022833"/>
    </source>
</evidence>
<dbReference type="GO" id="GO:0046872">
    <property type="term" value="F:metal ion binding"/>
    <property type="evidence" value="ECO:0007669"/>
    <property type="project" value="UniProtKB-KW"/>
</dbReference>
<dbReference type="AlphaFoldDB" id="A0A1I8JCK2"/>
<evidence type="ECO:0000313" key="11">
    <source>
        <dbReference type="WBParaSite" id="maker-uti_cns_0046778-snap-gene-0.15-mRNA-1"/>
    </source>
</evidence>
<evidence type="ECO:0000259" key="9">
    <source>
        <dbReference type="Pfam" id="PF05649"/>
    </source>
</evidence>
<evidence type="ECO:0000256" key="6">
    <source>
        <dbReference type="ARBA" id="ARBA00023049"/>
    </source>
</evidence>
<feature type="domain" description="Peptidase M13 N-terminal" evidence="9">
    <location>
        <begin position="154"/>
        <end position="555"/>
    </location>
</feature>
<dbReference type="Pfam" id="PF05649">
    <property type="entry name" value="Peptidase_M13_N"/>
    <property type="match status" value="1"/>
</dbReference>
<keyword evidence="7" id="KW-0812">Transmembrane</keyword>
<evidence type="ECO:0000256" key="4">
    <source>
        <dbReference type="ARBA" id="ARBA00022801"/>
    </source>
</evidence>
<dbReference type="PANTHER" id="PTHR11733:SF240">
    <property type="entry name" value="GH14155P-RELATED"/>
    <property type="match status" value="1"/>
</dbReference>
<keyword evidence="10" id="KW-1185">Reference proteome</keyword>
<dbReference type="InterPro" id="IPR000718">
    <property type="entry name" value="Peptidase_M13"/>
</dbReference>
<evidence type="ECO:0000313" key="10">
    <source>
        <dbReference type="Proteomes" id="UP000095280"/>
    </source>
</evidence>
<name>A0A1I8JCK2_9PLAT</name>
<keyword evidence="3" id="KW-0479">Metal-binding</keyword>
<dbReference type="GO" id="GO:0004222">
    <property type="term" value="F:metalloendopeptidase activity"/>
    <property type="evidence" value="ECO:0007669"/>
    <property type="project" value="InterPro"/>
</dbReference>
<dbReference type="Pfam" id="PF01431">
    <property type="entry name" value="Peptidase_M13"/>
    <property type="match status" value="1"/>
</dbReference>
<dbReference type="InterPro" id="IPR042089">
    <property type="entry name" value="Peptidase_M13_dom_2"/>
</dbReference>
<dbReference type="GO" id="GO:0016485">
    <property type="term" value="P:protein processing"/>
    <property type="evidence" value="ECO:0007669"/>
    <property type="project" value="TreeGrafter"/>
</dbReference>
<accession>A0A1I8JCK2</accession>
<keyword evidence="7" id="KW-0472">Membrane</keyword>
<dbReference type="WBParaSite" id="maker-uti_cns_0046778-snap-gene-0.15-mRNA-1">
    <property type="protein sequence ID" value="maker-uti_cns_0046778-snap-gene-0.15-mRNA-1"/>
    <property type="gene ID" value="maker-uti_cns_0046778-snap-gene-0.15"/>
</dbReference>
<feature type="transmembrane region" description="Helical" evidence="7">
    <location>
        <begin position="92"/>
        <end position="113"/>
    </location>
</feature>
<feature type="domain" description="Peptidase M13 C-terminal" evidence="8">
    <location>
        <begin position="624"/>
        <end position="831"/>
    </location>
</feature>
<keyword evidence="2" id="KW-0645">Protease</keyword>